<dbReference type="SUPFAM" id="SSF46689">
    <property type="entry name" value="Homeodomain-like"/>
    <property type="match status" value="1"/>
</dbReference>
<evidence type="ECO:0000259" key="4">
    <source>
        <dbReference type="PROSITE" id="PS50977"/>
    </source>
</evidence>
<dbReference type="RefSeq" id="WP_311369094.1">
    <property type="nucleotide sequence ID" value="NZ_JAVRHX010000003.1"/>
</dbReference>
<keyword evidence="6" id="KW-1185">Reference proteome</keyword>
<keyword evidence="1 2" id="KW-0238">DNA-binding</keyword>
<feature type="domain" description="HTH tetR-type" evidence="4">
    <location>
        <begin position="23"/>
        <end position="83"/>
    </location>
</feature>
<protein>
    <submittedName>
        <fullName evidence="5">TetR/AcrR family transcriptional regulator</fullName>
    </submittedName>
</protein>
<feature type="region of interest" description="Disordered" evidence="3">
    <location>
        <begin position="1"/>
        <end position="25"/>
    </location>
</feature>
<dbReference type="EMBL" id="JAVRHX010000003">
    <property type="protein sequence ID" value="MDT0595573.1"/>
    <property type="molecule type" value="Genomic_DNA"/>
</dbReference>
<dbReference type="Gene3D" id="1.10.10.60">
    <property type="entry name" value="Homeodomain-like"/>
    <property type="match status" value="1"/>
</dbReference>
<dbReference type="PRINTS" id="PR00455">
    <property type="entry name" value="HTHTETR"/>
</dbReference>
<dbReference type="PANTHER" id="PTHR30055:SF146">
    <property type="entry name" value="HTH-TYPE TRANSCRIPTIONAL DUAL REGULATOR CECR"/>
    <property type="match status" value="1"/>
</dbReference>
<reference evidence="5 6" key="1">
    <citation type="submission" date="2023-09" db="EMBL/GenBank/DDBJ databases">
        <authorList>
            <person name="Rey-Velasco X."/>
        </authorList>
    </citation>
    <scope>NUCLEOTIDE SEQUENCE [LARGE SCALE GENOMIC DNA]</scope>
    <source>
        <strain evidence="5 6">P117</strain>
    </source>
</reference>
<dbReference type="InterPro" id="IPR039536">
    <property type="entry name" value="TetR_C_Proteobacteria"/>
</dbReference>
<dbReference type="InterPro" id="IPR050109">
    <property type="entry name" value="HTH-type_TetR-like_transc_reg"/>
</dbReference>
<evidence type="ECO:0000256" key="2">
    <source>
        <dbReference type="PROSITE-ProRule" id="PRU00335"/>
    </source>
</evidence>
<dbReference type="PANTHER" id="PTHR30055">
    <property type="entry name" value="HTH-TYPE TRANSCRIPTIONAL REGULATOR RUTR"/>
    <property type="match status" value="1"/>
</dbReference>
<gene>
    <name evidence="5" type="ORF">RM552_12010</name>
</gene>
<accession>A0ABU2ZSG1</accession>
<evidence type="ECO:0000313" key="5">
    <source>
        <dbReference type="EMBL" id="MDT0595573.1"/>
    </source>
</evidence>
<feature type="DNA-binding region" description="H-T-H motif" evidence="2">
    <location>
        <begin position="46"/>
        <end position="65"/>
    </location>
</feature>
<dbReference type="Gene3D" id="1.10.357.10">
    <property type="entry name" value="Tetracycline Repressor, domain 2"/>
    <property type="match status" value="1"/>
</dbReference>
<name>A0ABU2ZSG1_9ALTE</name>
<proteinExistence type="predicted"/>
<evidence type="ECO:0000313" key="6">
    <source>
        <dbReference type="Proteomes" id="UP001253545"/>
    </source>
</evidence>
<dbReference type="InterPro" id="IPR009057">
    <property type="entry name" value="Homeodomain-like_sf"/>
</dbReference>
<dbReference type="PROSITE" id="PS50977">
    <property type="entry name" value="HTH_TETR_2"/>
    <property type="match status" value="1"/>
</dbReference>
<dbReference type="Pfam" id="PF00440">
    <property type="entry name" value="TetR_N"/>
    <property type="match status" value="1"/>
</dbReference>
<feature type="compositionally biased region" description="Basic residues" evidence="3">
    <location>
        <begin position="10"/>
        <end position="23"/>
    </location>
</feature>
<dbReference type="Pfam" id="PF14246">
    <property type="entry name" value="TetR_C_7"/>
    <property type="match status" value="1"/>
</dbReference>
<evidence type="ECO:0000256" key="1">
    <source>
        <dbReference type="ARBA" id="ARBA00023125"/>
    </source>
</evidence>
<evidence type="ECO:0000256" key="3">
    <source>
        <dbReference type="SAM" id="MobiDB-lite"/>
    </source>
</evidence>
<dbReference type="Proteomes" id="UP001253545">
    <property type="component" value="Unassembled WGS sequence"/>
</dbReference>
<organism evidence="5 6">
    <name type="scientific">Glaciecola petra</name>
    <dbReference type="NCBI Taxonomy" id="3075602"/>
    <lineage>
        <taxon>Bacteria</taxon>
        <taxon>Pseudomonadati</taxon>
        <taxon>Pseudomonadota</taxon>
        <taxon>Gammaproteobacteria</taxon>
        <taxon>Alteromonadales</taxon>
        <taxon>Alteromonadaceae</taxon>
        <taxon>Glaciecola</taxon>
    </lineage>
</organism>
<sequence>MNTVNAKMQANRKIKGAGRPKSKEKRDSILHAAAELLLAHGYAGTSMEAVAKESGVSKQTVYSHFTNKDALYNAIIENKCDEYQIEISSFDIQTHSLEDILTLIGVRFVQLLTDENVISMYKLVIGESKQDTHVGSLFHEAGPVHSVNIVADLLTKHPSSALPFDKARELSGDFFNLLKGDFHMRSILHLPYDLDTQATQLHAEKVAKKTVGLIPFL</sequence>
<comment type="caution">
    <text evidence="5">The sequence shown here is derived from an EMBL/GenBank/DDBJ whole genome shotgun (WGS) entry which is preliminary data.</text>
</comment>
<dbReference type="InterPro" id="IPR001647">
    <property type="entry name" value="HTH_TetR"/>
</dbReference>